<protein>
    <submittedName>
        <fullName evidence="2">Uncharacterized protein</fullName>
    </submittedName>
</protein>
<dbReference type="OrthoDB" id="4077683at2759"/>
<organism evidence="2 3">
    <name type="scientific">Magnusiomyces paraingens</name>
    <dbReference type="NCBI Taxonomy" id="2606893"/>
    <lineage>
        <taxon>Eukaryota</taxon>
        <taxon>Fungi</taxon>
        <taxon>Dikarya</taxon>
        <taxon>Ascomycota</taxon>
        <taxon>Saccharomycotina</taxon>
        <taxon>Dipodascomycetes</taxon>
        <taxon>Dipodascales</taxon>
        <taxon>Dipodascaceae</taxon>
        <taxon>Magnusiomyces</taxon>
    </lineage>
</organism>
<dbReference type="AlphaFoldDB" id="A0A5E8BPE2"/>
<proteinExistence type="predicted"/>
<name>A0A5E8BPE2_9ASCO</name>
<evidence type="ECO:0000313" key="2">
    <source>
        <dbReference type="EMBL" id="VVT53183.1"/>
    </source>
</evidence>
<sequence length="700" mass="81035">MVNFDANWSISKCYRVIRPLESQISKYNDLARTYPALIEFPCHDCKQNSIYQKGSIRPSRATTRKIFINSGANYRAESDTKSTDNTNESECKNEIDFERVFWYYKSFGSEEAYNCLLSVFNVFIQFMDITYQGPLKSLAQKAAFQVGQCIAMTNQEIAQNKWYESMEMILHYHRIVCLGHGVGLILKNAFALRHVLPAFIHECYIRGWHDISHAIFENYISILPKDEYWEKGGVLFNIGANCDPAMKNFAFQFIPKHFNHKETKDLSAFTKFIDSFKITNAEYLDTFENYLLYVIDGFWTLTNVKSRKARLSASDYKHIITELIRRRFSLCQSSNFLPNLRFIKLLSKYIPTSKPFNNLRLLLYMYLNYVENSPTKNCNKIPNIIFDDDFVSLYCLFFRNFNDFRKVSDSMLCHFPDLVLKASSHYISNIERGIQVINWQDSIESKISQSVSKRHNSGMCSSSFSNIRVLKEIASKDKVFRENVILNDIPVDLFSSKFELINKKYTTLLDTDLTTWACDIPEISHTSTKYQTLNTHGRRRVPVIYPDSETSDEENDLSHELEPISNGLDSFNDSDETDTESNRNFTDSSFTDTDSSILTDQNCSFKVLKKTKKAKSTKPNCKRLFPDVISLVDGMDPDDIFFELYATHIKGSSLSCPHSIEHDIDLPISCRKKRRIGVSKYSKNAFIPKNDDVDDILIIR</sequence>
<keyword evidence="3" id="KW-1185">Reference proteome</keyword>
<dbReference type="Proteomes" id="UP000398389">
    <property type="component" value="Unassembled WGS sequence"/>
</dbReference>
<reference evidence="2 3" key="1">
    <citation type="submission" date="2019-09" db="EMBL/GenBank/DDBJ databases">
        <authorList>
            <person name="Brejova B."/>
        </authorList>
    </citation>
    <scope>NUCLEOTIDE SEQUENCE [LARGE SCALE GENOMIC DNA]</scope>
</reference>
<dbReference type="RefSeq" id="XP_031854054.1">
    <property type="nucleotide sequence ID" value="XM_031998163.1"/>
</dbReference>
<dbReference type="GeneID" id="43582263"/>
<evidence type="ECO:0000313" key="3">
    <source>
        <dbReference type="Proteomes" id="UP000398389"/>
    </source>
</evidence>
<accession>A0A5E8BPE2</accession>
<evidence type="ECO:0000256" key="1">
    <source>
        <dbReference type="SAM" id="MobiDB-lite"/>
    </source>
</evidence>
<feature type="region of interest" description="Disordered" evidence="1">
    <location>
        <begin position="545"/>
        <end position="587"/>
    </location>
</feature>
<gene>
    <name evidence="2" type="ORF">SAPINGB_P003445</name>
</gene>
<dbReference type="EMBL" id="CABVLU010000003">
    <property type="protein sequence ID" value="VVT53183.1"/>
    <property type="molecule type" value="Genomic_DNA"/>
</dbReference>